<dbReference type="Pfam" id="PF05889">
    <property type="entry name" value="SepSecS"/>
    <property type="match status" value="1"/>
</dbReference>
<dbReference type="InterPro" id="IPR015422">
    <property type="entry name" value="PyrdxlP-dep_Trfase_small"/>
</dbReference>
<protein>
    <recommendedName>
        <fullName evidence="5">O-phospho-L-seryl-tRNA:Cys-tRNA synthase</fullName>
        <ecNumber evidence="5">2.5.1.73</ecNumber>
    </recommendedName>
    <alternativeName>
        <fullName evidence="5">Sep-tRNA:Cys-tRNA synthase</fullName>
        <shortName evidence="5">SepCysS</shortName>
    </alternativeName>
</protein>
<dbReference type="Gene3D" id="3.90.1150.10">
    <property type="entry name" value="Aspartate Aminotransferase, domain 1"/>
    <property type="match status" value="1"/>
</dbReference>
<dbReference type="RefSeq" id="WP_048166699.1">
    <property type="nucleotide sequence ID" value="NZ_CP009501.1"/>
</dbReference>
<feature type="modified residue" description="N6-(pyridoxal phosphate)lysine" evidence="5">
    <location>
        <position position="277"/>
    </location>
</feature>
<keyword evidence="3 5" id="KW-0663">Pyridoxal phosphate</keyword>
<dbReference type="GeneID" id="41603854"/>
<dbReference type="PANTHER" id="PTHR43586:SF3">
    <property type="entry name" value="O-PHOSPHO-L-SERYL-TRNA:CYS-TRNA SYNTHASE"/>
    <property type="match status" value="1"/>
</dbReference>
<evidence type="ECO:0000256" key="4">
    <source>
        <dbReference type="ARBA" id="ARBA00022917"/>
    </source>
</evidence>
<organism evidence="6 7">
    <name type="scientific">Methanosarcina thermophila (strain ATCC 43570 / DSM 1825 / OCM 12 / VKM B-1830 / TM-1)</name>
    <dbReference type="NCBI Taxonomy" id="523844"/>
    <lineage>
        <taxon>Archaea</taxon>
        <taxon>Methanobacteriati</taxon>
        <taxon>Methanobacteriota</taxon>
        <taxon>Stenosarchaea group</taxon>
        <taxon>Methanomicrobia</taxon>
        <taxon>Methanosarcinales</taxon>
        <taxon>Methanosarcinaceae</taxon>
        <taxon>Methanosarcina</taxon>
    </lineage>
</organism>
<evidence type="ECO:0000313" key="6">
    <source>
        <dbReference type="EMBL" id="AKB12555.1"/>
    </source>
</evidence>
<dbReference type="NCBIfam" id="TIGR02539">
    <property type="entry name" value="SepCysS"/>
    <property type="match status" value="1"/>
</dbReference>
<dbReference type="Gene3D" id="3.40.640.10">
    <property type="entry name" value="Type I PLP-dependent aspartate aminotransferase-like (Major domain)"/>
    <property type="match status" value="1"/>
</dbReference>
<dbReference type="InterPro" id="IPR013375">
    <property type="entry name" value="Sep_Cys-tRNA_synth_arc"/>
</dbReference>
<keyword evidence="2 5" id="KW-0808">Transferase</keyword>
<dbReference type="OrthoDB" id="5817at2157"/>
<sequence length="464" mass="51838">MDIRTQKTFEALFALEDIREILRQRLPDTITPEEEHSIRKGVDRVRKILDDIENSTGVPEIRKIANNIDIRSREENYINIQPIQAAGRLTPEARKALIAYGDGYSTCDACRKPFRLDKISSPPIAPFHEQLASFVNMDVARVVPGARRGFQAVASTLVDKGDSVIVSALAHYTEFLAVEEAGGIVREVPLNEHNIVTADATAERIEAVKQETGKLPVLVMIDHFDYQYANEHDVKGIAKVAHQYDIPLLYNGAYTVGVMPVDGKDIGADFVVGSGHKSMASPAPSGVLATTEEWAPKIFRTTQMTGDLTGRKFGVKEVEMLGCTLMGSTLLGMMASFPTVKERVKNWEDELRKSNYLIDGLLAIKGSKVVSEYPRKHTLSKIDTTESFDVIAQKHKRRGFFLTDELSSKGIVGEFAGATRVWKLNTYGLSWEKVRYVIDTFQDIADKYNLQVKREDNSNDNREL</sequence>
<gene>
    <name evidence="6" type="ORF">MSTHT_0797</name>
</gene>
<comment type="cofactor">
    <cofactor evidence="1 5">
        <name>pyridoxal 5'-phosphate</name>
        <dbReference type="ChEBI" id="CHEBI:597326"/>
    </cofactor>
</comment>
<dbReference type="GO" id="GO:0043766">
    <property type="term" value="F:Sep-tRNA:Cys-tRNA synthase activity"/>
    <property type="evidence" value="ECO:0007669"/>
    <property type="project" value="UniProtKB-UniRule"/>
</dbReference>
<dbReference type="HOGENOM" id="CLU_060476_0_0_2"/>
<comment type="function">
    <text evidence="5">Converts O-phospho-L-seryl-tRNA(Cys) (Sep-tRNA(Cys)) to L-cysteinyl-tRNA(Cys) (Cys-tRNA(Cys)).</text>
</comment>
<comment type="subunit">
    <text evidence="5">Homodimer. Interacts with SepRS.</text>
</comment>
<accession>A0A0E3NCH9</accession>
<evidence type="ECO:0000256" key="1">
    <source>
        <dbReference type="ARBA" id="ARBA00001933"/>
    </source>
</evidence>
<keyword evidence="4 5" id="KW-0648">Protein biosynthesis</keyword>
<comment type="similarity">
    <text evidence="5">Belongs to the SepCysS family.</text>
</comment>
<evidence type="ECO:0000256" key="3">
    <source>
        <dbReference type="ARBA" id="ARBA00022898"/>
    </source>
</evidence>
<dbReference type="InterPro" id="IPR015421">
    <property type="entry name" value="PyrdxlP-dep_Trfase_major"/>
</dbReference>
<dbReference type="HAMAP" id="MF_01675">
    <property type="entry name" value="Sep_Cys_tRNA_synth"/>
    <property type="match status" value="1"/>
</dbReference>
<dbReference type="STRING" id="523844.MSTHT_0797"/>
<dbReference type="NCBIfam" id="NF006810">
    <property type="entry name" value="PRK09331.1"/>
    <property type="match status" value="1"/>
</dbReference>
<reference evidence="6 7" key="1">
    <citation type="submission" date="2014-07" db="EMBL/GenBank/DDBJ databases">
        <title>Methanogenic archaea and the global carbon cycle.</title>
        <authorList>
            <person name="Henriksen J.R."/>
            <person name="Luke J."/>
            <person name="Reinhart S."/>
            <person name="Benedict M.N."/>
            <person name="Youngblut N.D."/>
            <person name="Metcalf M.E."/>
            <person name="Whitaker R.J."/>
            <person name="Metcalf W.W."/>
        </authorList>
    </citation>
    <scope>NUCLEOTIDE SEQUENCE [LARGE SCALE GENOMIC DNA]</scope>
    <source>
        <strain evidence="7">ATCC 43570 / DSM 1825 / OCM 12 / VKM B-1830 / TM-1</strain>
    </source>
</reference>
<dbReference type="InterPro" id="IPR015424">
    <property type="entry name" value="PyrdxlP-dep_Trfase"/>
</dbReference>
<dbReference type="EMBL" id="CP009501">
    <property type="protein sequence ID" value="AKB12555.1"/>
    <property type="molecule type" value="Genomic_DNA"/>
</dbReference>
<dbReference type="EC" id="2.5.1.73" evidence="5"/>
<evidence type="ECO:0000313" key="7">
    <source>
        <dbReference type="Proteomes" id="UP000066529"/>
    </source>
</evidence>
<dbReference type="PATRIC" id="fig|523844.20.peg.1018"/>
<evidence type="ECO:0000256" key="5">
    <source>
        <dbReference type="HAMAP-Rule" id="MF_01675"/>
    </source>
</evidence>
<dbReference type="AlphaFoldDB" id="A0A0E3NCH9"/>
<dbReference type="InterPro" id="IPR008829">
    <property type="entry name" value="SepSecS/SepCysS"/>
</dbReference>
<dbReference type="GO" id="GO:0006412">
    <property type="term" value="P:translation"/>
    <property type="evidence" value="ECO:0007669"/>
    <property type="project" value="UniProtKB-KW"/>
</dbReference>
<dbReference type="KEGG" id="mthr:MSTHT_0797"/>
<feature type="binding site" evidence="5">
    <location>
        <begin position="274"/>
        <end position="276"/>
    </location>
    <ligand>
        <name>pyridoxal 5'-phosphate</name>
        <dbReference type="ChEBI" id="CHEBI:597326"/>
    </ligand>
</feature>
<feature type="binding site" evidence="5">
    <location>
        <begin position="146"/>
        <end position="147"/>
    </location>
    <ligand>
        <name>pyridoxal 5'-phosphate</name>
        <dbReference type="ChEBI" id="CHEBI:597326"/>
    </ligand>
</feature>
<dbReference type="SUPFAM" id="SSF53383">
    <property type="entry name" value="PLP-dependent transferases"/>
    <property type="match status" value="1"/>
</dbReference>
<dbReference type="Proteomes" id="UP000066529">
    <property type="component" value="Chromosome"/>
</dbReference>
<feature type="binding site" evidence="5">
    <location>
        <position position="251"/>
    </location>
    <ligand>
        <name>pyridoxal 5'-phosphate</name>
        <dbReference type="ChEBI" id="CHEBI:597326"/>
    </ligand>
</feature>
<comment type="catalytic activity">
    <reaction evidence="5">
        <text>O-phospho-L-seryl-tRNA(Cys) + hydrogen sulfide + H(+) = L-cysteinyl-tRNA(Cys) + phosphate</text>
        <dbReference type="Rhea" id="RHEA:25686"/>
        <dbReference type="Rhea" id="RHEA-COMP:9679"/>
        <dbReference type="Rhea" id="RHEA-COMP:9719"/>
        <dbReference type="ChEBI" id="CHEBI:15378"/>
        <dbReference type="ChEBI" id="CHEBI:29919"/>
        <dbReference type="ChEBI" id="CHEBI:43474"/>
        <dbReference type="ChEBI" id="CHEBI:78517"/>
        <dbReference type="ChEBI" id="CHEBI:78551"/>
        <dbReference type="EC" id="2.5.1.73"/>
    </reaction>
</comment>
<proteinExistence type="inferred from homology"/>
<dbReference type="PANTHER" id="PTHR43586">
    <property type="entry name" value="CYSTEINE DESULFURASE"/>
    <property type="match status" value="1"/>
</dbReference>
<name>A0A0E3NCH9_METTT</name>
<evidence type="ECO:0000256" key="2">
    <source>
        <dbReference type="ARBA" id="ARBA00022679"/>
    </source>
</evidence>